<keyword evidence="3" id="KW-1185">Reference proteome</keyword>
<sequence length="83" mass="9009">MNAGPHGMLVSGMVKPTLTLSRSRPPALNRRASSMDSCRVCSSRPSYSSTPKRAVSGRFSGHTSRTAARVSKRKRVRLSKLPP</sequence>
<dbReference type="Proteomes" id="UP000218231">
    <property type="component" value="Unassembled WGS sequence"/>
</dbReference>
<feature type="compositionally biased region" description="Basic residues" evidence="1">
    <location>
        <begin position="70"/>
        <end position="83"/>
    </location>
</feature>
<gene>
    <name evidence="2" type="ORF">WR25_12007</name>
</gene>
<organism evidence="2 3">
    <name type="scientific">Diploscapter pachys</name>
    <dbReference type="NCBI Taxonomy" id="2018661"/>
    <lineage>
        <taxon>Eukaryota</taxon>
        <taxon>Metazoa</taxon>
        <taxon>Ecdysozoa</taxon>
        <taxon>Nematoda</taxon>
        <taxon>Chromadorea</taxon>
        <taxon>Rhabditida</taxon>
        <taxon>Rhabditina</taxon>
        <taxon>Rhabditomorpha</taxon>
        <taxon>Rhabditoidea</taxon>
        <taxon>Rhabditidae</taxon>
        <taxon>Diploscapter</taxon>
    </lineage>
</organism>
<comment type="caution">
    <text evidence="2">The sequence shown here is derived from an EMBL/GenBank/DDBJ whole genome shotgun (WGS) entry which is preliminary data.</text>
</comment>
<reference evidence="2 3" key="1">
    <citation type="journal article" date="2017" name="Curr. Biol.">
        <title>Genome architecture and evolution of a unichromosomal asexual nematode.</title>
        <authorList>
            <person name="Fradin H."/>
            <person name="Zegar C."/>
            <person name="Gutwein M."/>
            <person name="Lucas J."/>
            <person name="Kovtun M."/>
            <person name="Corcoran D."/>
            <person name="Baugh L.R."/>
            <person name="Kiontke K."/>
            <person name="Gunsalus K."/>
            <person name="Fitch D.H."/>
            <person name="Piano F."/>
        </authorList>
    </citation>
    <scope>NUCLEOTIDE SEQUENCE [LARGE SCALE GENOMIC DNA]</scope>
    <source>
        <strain evidence="2">PF1309</strain>
    </source>
</reference>
<evidence type="ECO:0000313" key="3">
    <source>
        <dbReference type="Proteomes" id="UP000218231"/>
    </source>
</evidence>
<name>A0A2A2M5L2_9BILA</name>
<feature type="region of interest" description="Disordered" evidence="1">
    <location>
        <begin position="1"/>
        <end position="83"/>
    </location>
</feature>
<evidence type="ECO:0000256" key="1">
    <source>
        <dbReference type="SAM" id="MobiDB-lite"/>
    </source>
</evidence>
<protein>
    <submittedName>
        <fullName evidence="2">Uncharacterized protein</fullName>
    </submittedName>
</protein>
<accession>A0A2A2M5L2</accession>
<dbReference type="AlphaFoldDB" id="A0A2A2M5L2"/>
<dbReference type="EMBL" id="LIAE01004302">
    <property type="protein sequence ID" value="PAV93788.1"/>
    <property type="molecule type" value="Genomic_DNA"/>
</dbReference>
<proteinExistence type="predicted"/>
<evidence type="ECO:0000313" key="2">
    <source>
        <dbReference type="EMBL" id="PAV93788.1"/>
    </source>
</evidence>